<dbReference type="Proteomes" id="UP000035932">
    <property type="component" value="Unassembled WGS sequence"/>
</dbReference>
<evidence type="ECO:0000313" key="2">
    <source>
        <dbReference type="EMBL" id="KMO93631.1"/>
    </source>
</evidence>
<feature type="region of interest" description="Disordered" evidence="1">
    <location>
        <begin position="1"/>
        <end position="52"/>
    </location>
</feature>
<dbReference type="STRING" id="66430.ACS04_33525"/>
<organism evidence="2 3">
    <name type="scientific">Streptomyces roseus</name>
    <dbReference type="NCBI Taxonomy" id="66430"/>
    <lineage>
        <taxon>Bacteria</taxon>
        <taxon>Bacillati</taxon>
        <taxon>Actinomycetota</taxon>
        <taxon>Actinomycetes</taxon>
        <taxon>Kitasatosporales</taxon>
        <taxon>Streptomycetaceae</taxon>
        <taxon>Streptomyces</taxon>
    </lineage>
</organism>
<feature type="compositionally biased region" description="Low complexity" evidence="1">
    <location>
        <begin position="22"/>
        <end position="32"/>
    </location>
</feature>
<accession>A0A0J7A8L9</accession>
<sequence length="201" mass="20661">MGDGDGGADGPDPGTGGGGTLAGDRAAARLSPGPRPGRGWGAGGEPLSPTPLLPAVEVLGVRVDPGRQGAQRLLVGRRERGEQREFDLVQGRVRLGQGGRAGLGDRHVVAAAVGRVPAADGQALALQVVEDADQHARIHLQPLGEHPLADGATLRMHQRHRVRRGEPGRAERLLPEGLGDRAVPGQEQAQPLRGGAGRACG</sequence>
<dbReference type="AlphaFoldDB" id="A0A0J7A8L9"/>
<evidence type="ECO:0000256" key="1">
    <source>
        <dbReference type="SAM" id="MobiDB-lite"/>
    </source>
</evidence>
<protein>
    <submittedName>
        <fullName evidence="2">Uncharacterized protein</fullName>
    </submittedName>
</protein>
<evidence type="ECO:0000313" key="3">
    <source>
        <dbReference type="Proteomes" id="UP000035932"/>
    </source>
</evidence>
<feature type="region of interest" description="Disordered" evidence="1">
    <location>
        <begin position="160"/>
        <end position="201"/>
    </location>
</feature>
<reference evidence="2 3" key="1">
    <citation type="submission" date="2015-06" db="EMBL/GenBank/DDBJ databases">
        <title>Recapitulation of the evolution of biosynthetic gene clusters reveals hidden chemical diversity on bacterial genomes.</title>
        <authorList>
            <person name="Cruz-Morales P."/>
            <person name="Martinez-Guerrero C."/>
            <person name="Morales-Escalante M.A."/>
            <person name="Yanez-Guerra L.A."/>
            <person name="Kopp J.F."/>
            <person name="Feldmann J."/>
            <person name="Ramos-Aboites H.E."/>
            <person name="Barona-Gomez F."/>
        </authorList>
    </citation>
    <scope>NUCLEOTIDE SEQUENCE [LARGE SCALE GENOMIC DNA]</scope>
    <source>
        <strain evidence="2 3">ATCC 31245</strain>
    </source>
</reference>
<feature type="compositionally biased region" description="Basic and acidic residues" evidence="1">
    <location>
        <begin position="164"/>
        <end position="174"/>
    </location>
</feature>
<gene>
    <name evidence="2" type="ORF">ACS04_33525</name>
</gene>
<proteinExistence type="predicted"/>
<feature type="compositionally biased region" description="Gly residues" evidence="1">
    <location>
        <begin position="1"/>
        <end position="21"/>
    </location>
</feature>
<comment type="caution">
    <text evidence="2">The sequence shown here is derived from an EMBL/GenBank/DDBJ whole genome shotgun (WGS) entry which is preliminary data.</text>
</comment>
<dbReference type="PATRIC" id="fig|66430.4.peg.3446"/>
<name>A0A0J7A8L9_9ACTN</name>
<keyword evidence="3" id="KW-1185">Reference proteome</keyword>
<dbReference type="EMBL" id="LFML01000161">
    <property type="protein sequence ID" value="KMO93631.1"/>
    <property type="molecule type" value="Genomic_DNA"/>
</dbReference>